<dbReference type="PANTHER" id="PTHR36840">
    <property type="entry name" value="BLL5714 PROTEIN"/>
    <property type="match status" value="1"/>
</dbReference>
<protein>
    <recommendedName>
        <fullName evidence="4">Low temperature requirement protein LtrA</fullName>
    </recommendedName>
</protein>
<dbReference type="OrthoDB" id="191995at2759"/>
<keyword evidence="1" id="KW-0472">Membrane</keyword>
<dbReference type="Pfam" id="PF06772">
    <property type="entry name" value="LtrA"/>
    <property type="match status" value="2"/>
</dbReference>
<gene>
    <name evidence="2" type="ORF">ACHHYP_05474</name>
</gene>
<feature type="transmembrane region" description="Helical" evidence="1">
    <location>
        <begin position="216"/>
        <end position="236"/>
    </location>
</feature>
<evidence type="ECO:0000256" key="1">
    <source>
        <dbReference type="SAM" id="Phobius"/>
    </source>
</evidence>
<keyword evidence="1" id="KW-1133">Transmembrane helix</keyword>
<proteinExistence type="predicted"/>
<name>A0A1V9YXE5_ACHHY</name>
<keyword evidence="1" id="KW-0812">Transmembrane</keyword>
<sequence length="925" mass="102772">MSPLTVIRVKQPGLTSIRSAPNLVTKSSWTKKPKNRYSVVPFFKSNPHSHPFHKPMTGRDPREPHRKSTSLEKLYDLTLVVALSAVSNVFANSMQYGTNLWQNFMQFIMLFFTIWNAWLPYIWFSSTYDVDDVLYRVGTLGQMIGILVITDGIQNNLTEVLVGYIILRLFLEVFMRGRAAYQDPPYRSLNLKCLVASMLLLVGWGFLFHTTMSEEIFITGYFVLAFLEFIIPMVLVATSPTPQKYHAHHISERYSEFTIIVFGECILSLSHATAIETTVFNYRSLALLCESMLLLFMLWWFYFLLPFGHVMEADPRTAFRIGRGHFFIHGTLAAFATGLYMVARCGNVDSAAHGTSHDSSSQSSDKTISTQTASMMVAIPVGLYLVSLPVVIGLPITALLKVLAVGITEVLIGIFLTPLVALEVIMLLYCIPVAVLLVNVIWMGGIDEGTRNVVNDQPHGQAGDLSSPDASPLVVKTANEQWARDLAAKSQVVPILHANPNRHPFHKSMKGRDPKEPHRRSTPLEKLFDLTLVVALSAGSDAYANTMKYGTDIFQNTVVFFMVFFVIWNAWLPYVWFSSTYDVDDVLYRIGTLGQMIGILVVSDGIKHTPSEAVIGYIILRFFLEGMLRTRAAYQDVLHRRSNLVTVAANLLLLVGWAILFQSTTISEWFEIYFYLLATAELAMPRFINTVLKTSARFHAHHISERYSEFTIIVFGECILSLSHATVLQETTTFSLRALAILSESMLLLFMLWWIYFLIPFGHVLEANPGAAFRIGAGHFVIHGALATFATGLSMTAEIATGGSHGVVEVVNGTEHELSIQTASIMVALPIAVYLVALPAVTGLPRYATARMASVGVAEILIGVLATTATDILVLMLLYCIPVVILLGAILWADGTKSAFRRAASRYQACATNRPSEKSVEAEPL</sequence>
<organism evidence="2 3">
    <name type="scientific">Achlya hypogyna</name>
    <name type="common">Oomycete</name>
    <name type="synonym">Protoachlya hypogyna</name>
    <dbReference type="NCBI Taxonomy" id="1202772"/>
    <lineage>
        <taxon>Eukaryota</taxon>
        <taxon>Sar</taxon>
        <taxon>Stramenopiles</taxon>
        <taxon>Oomycota</taxon>
        <taxon>Saprolegniomycetes</taxon>
        <taxon>Saprolegniales</taxon>
        <taxon>Achlyaceae</taxon>
        <taxon>Achlya</taxon>
    </lineage>
</organism>
<evidence type="ECO:0000313" key="2">
    <source>
        <dbReference type="EMBL" id="OQR90494.1"/>
    </source>
</evidence>
<feature type="transmembrane region" description="Helical" evidence="1">
    <location>
        <begin position="848"/>
        <end position="866"/>
    </location>
</feature>
<evidence type="ECO:0000313" key="3">
    <source>
        <dbReference type="Proteomes" id="UP000243579"/>
    </source>
</evidence>
<feature type="transmembrane region" description="Helical" evidence="1">
    <location>
        <begin position="326"/>
        <end position="343"/>
    </location>
</feature>
<feature type="transmembrane region" description="Helical" evidence="1">
    <location>
        <begin position="373"/>
        <end position="392"/>
    </location>
</feature>
<feature type="transmembrane region" description="Helical" evidence="1">
    <location>
        <begin position="285"/>
        <end position="305"/>
    </location>
</feature>
<dbReference type="EMBL" id="JNBR01000620">
    <property type="protein sequence ID" value="OQR90494.1"/>
    <property type="molecule type" value="Genomic_DNA"/>
</dbReference>
<reference evidence="2 3" key="1">
    <citation type="journal article" date="2014" name="Genome Biol. Evol.">
        <title>The secreted proteins of Achlya hypogyna and Thraustotheca clavata identify the ancestral oomycete secretome and reveal gene acquisitions by horizontal gene transfer.</title>
        <authorList>
            <person name="Misner I."/>
            <person name="Blouin N."/>
            <person name="Leonard G."/>
            <person name="Richards T.A."/>
            <person name="Lane C.E."/>
        </authorList>
    </citation>
    <scope>NUCLEOTIDE SEQUENCE [LARGE SCALE GENOMIC DNA]</scope>
    <source>
        <strain evidence="2 3">ATCC 48635</strain>
    </source>
</reference>
<feature type="transmembrane region" description="Helical" evidence="1">
    <location>
        <begin position="558"/>
        <end position="577"/>
    </location>
</feature>
<dbReference type="STRING" id="1202772.A0A1V9YXE5"/>
<dbReference type="AlphaFoldDB" id="A0A1V9YXE5"/>
<feature type="transmembrane region" description="Helical" evidence="1">
    <location>
        <begin position="780"/>
        <end position="800"/>
    </location>
</feature>
<feature type="transmembrane region" description="Helical" evidence="1">
    <location>
        <begin position="820"/>
        <end position="841"/>
    </location>
</feature>
<feature type="transmembrane region" description="Helical" evidence="1">
    <location>
        <begin position="424"/>
        <end position="442"/>
    </location>
</feature>
<evidence type="ECO:0008006" key="4">
    <source>
        <dbReference type="Google" id="ProtNLM"/>
    </source>
</evidence>
<feature type="transmembrane region" description="Helical" evidence="1">
    <location>
        <begin position="189"/>
        <end position="210"/>
    </location>
</feature>
<feature type="transmembrane region" description="Helical" evidence="1">
    <location>
        <begin position="104"/>
        <end position="124"/>
    </location>
</feature>
<dbReference type="Proteomes" id="UP000243579">
    <property type="component" value="Unassembled WGS sequence"/>
</dbReference>
<feature type="transmembrane region" description="Helical" evidence="1">
    <location>
        <begin position="872"/>
        <end position="893"/>
    </location>
</feature>
<comment type="caution">
    <text evidence="2">The sequence shown here is derived from an EMBL/GenBank/DDBJ whole genome shotgun (WGS) entry which is preliminary data.</text>
</comment>
<feature type="transmembrane region" description="Helical" evidence="1">
    <location>
        <begin position="734"/>
        <end position="759"/>
    </location>
</feature>
<accession>A0A1V9YXE5</accession>
<dbReference type="PANTHER" id="PTHR36840:SF1">
    <property type="entry name" value="BLL5714 PROTEIN"/>
    <property type="match status" value="1"/>
</dbReference>
<dbReference type="InterPro" id="IPR010640">
    <property type="entry name" value="Low_temperature_requirement_A"/>
</dbReference>
<keyword evidence="3" id="KW-1185">Reference proteome</keyword>
<feature type="transmembrane region" description="Helical" evidence="1">
    <location>
        <begin position="642"/>
        <end position="660"/>
    </location>
</feature>